<dbReference type="SUPFAM" id="SSF47095">
    <property type="entry name" value="HMG-box"/>
    <property type="match status" value="1"/>
</dbReference>
<organism evidence="1 2">
    <name type="scientific">Paramicrosporidium saccamoebae</name>
    <dbReference type="NCBI Taxonomy" id="1246581"/>
    <lineage>
        <taxon>Eukaryota</taxon>
        <taxon>Fungi</taxon>
        <taxon>Fungi incertae sedis</taxon>
        <taxon>Cryptomycota</taxon>
        <taxon>Cryptomycota incertae sedis</taxon>
        <taxon>Paramicrosporidium</taxon>
    </lineage>
</organism>
<accession>A0A2H9TL78</accession>
<evidence type="ECO:0000313" key="1">
    <source>
        <dbReference type="EMBL" id="PJF18521.1"/>
    </source>
</evidence>
<gene>
    <name evidence="1" type="ORF">PSACC_01647</name>
</gene>
<dbReference type="Gene3D" id="1.10.30.10">
    <property type="entry name" value="High mobility group box domain"/>
    <property type="match status" value="1"/>
</dbReference>
<protein>
    <recommendedName>
        <fullName evidence="3">HMG box domain-containing protein</fullName>
    </recommendedName>
</protein>
<dbReference type="Proteomes" id="UP000240830">
    <property type="component" value="Unassembled WGS sequence"/>
</dbReference>
<dbReference type="InterPro" id="IPR036910">
    <property type="entry name" value="HMG_box_dom_sf"/>
</dbReference>
<proteinExistence type="predicted"/>
<comment type="caution">
    <text evidence="1">The sequence shown here is derived from an EMBL/GenBank/DDBJ whole genome shotgun (WGS) entry which is preliminary data.</text>
</comment>
<keyword evidence="2" id="KW-1185">Reference proteome</keyword>
<dbReference type="AlphaFoldDB" id="A0A2H9TL78"/>
<evidence type="ECO:0000313" key="2">
    <source>
        <dbReference type="Proteomes" id="UP000240830"/>
    </source>
</evidence>
<evidence type="ECO:0008006" key="3">
    <source>
        <dbReference type="Google" id="ProtNLM"/>
    </source>
</evidence>
<reference evidence="1 2" key="1">
    <citation type="submission" date="2016-10" db="EMBL/GenBank/DDBJ databases">
        <title>The genome of Paramicrosporidium saccamoebae is the missing link in understanding Cryptomycota and Microsporidia evolution.</title>
        <authorList>
            <person name="Quandt C.A."/>
            <person name="Beaudet D."/>
            <person name="Corsaro D."/>
            <person name="Michel R."/>
            <person name="Corradi N."/>
            <person name="James T."/>
        </authorList>
    </citation>
    <scope>NUCLEOTIDE SEQUENCE [LARGE SCALE GENOMIC DNA]</scope>
    <source>
        <strain evidence="1 2">KSL3</strain>
    </source>
</reference>
<sequence length="145" mass="16620">MATRCTFRSSLGLSSVNKFTDRAAKLGEQSRVDYAAYQQNLTPRQKVARLALFYNQKYHNNKVERKEIPKDVKQFIKGLPDSPFITGRAMFVSSKLSGKKDAINLMPDVQAEWTRLSSQEKKTYEDRAAADMKAYIQNLNKYIMA</sequence>
<name>A0A2H9TL78_9FUNG</name>
<dbReference type="EMBL" id="MTSL01000117">
    <property type="protein sequence ID" value="PJF18521.1"/>
    <property type="molecule type" value="Genomic_DNA"/>
</dbReference>